<accession>A0ABS4VX15</accession>
<dbReference type="RefSeq" id="WP_210029606.1">
    <property type="nucleotide sequence ID" value="NZ_JAGINU010000001.1"/>
</dbReference>
<dbReference type="Proteomes" id="UP001519295">
    <property type="component" value="Unassembled WGS sequence"/>
</dbReference>
<proteinExistence type="predicted"/>
<dbReference type="PROSITE" id="PS51186">
    <property type="entry name" value="GNAT"/>
    <property type="match status" value="1"/>
</dbReference>
<organism evidence="2 3">
    <name type="scientific">Pseudonocardia parietis</name>
    <dbReference type="NCBI Taxonomy" id="570936"/>
    <lineage>
        <taxon>Bacteria</taxon>
        <taxon>Bacillati</taxon>
        <taxon>Actinomycetota</taxon>
        <taxon>Actinomycetes</taxon>
        <taxon>Pseudonocardiales</taxon>
        <taxon>Pseudonocardiaceae</taxon>
        <taxon>Pseudonocardia</taxon>
    </lineage>
</organism>
<name>A0ABS4VX15_9PSEU</name>
<evidence type="ECO:0000313" key="3">
    <source>
        <dbReference type="Proteomes" id="UP001519295"/>
    </source>
</evidence>
<dbReference type="Pfam" id="PF00583">
    <property type="entry name" value="Acetyltransf_1"/>
    <property type="match status" value="1"/>
</dbReference>
<dbReference type="PANTHER" id="PTHR42791">
    <property type="entry name" value="GNAT FAMILY ACETYLTRANSFERASE"/>
    <property type="match status" value="1"/>
</dbReference>
<evidence type="ECO:0000313" key="2">
    <source>
        <dbReference type="EMBL" id="MBP2368460.1"/>
    </source>
</evidence>
<dbReference type="SUPFAM" id="SSF55729">
    <property type="entry name" value="Acyl-CoA N-acyltransferases (Nat)"/>
    <property type="match status" value="1"/>
</dbReference>
<dbReference type="CDD" id="cd04301">
    <property type="entry name" value="NAT_SF"/>
    <property type="match status" value="1"/>
</dbReference>
<sequence>MTTTRMLPQLARKAGKSDRGRVVAALTEAFYDDPVFCWASPDDERRRRALPAFFALAVEAFAEHDETWCTRDGVTGAAIWAPAGVEPMTEADGEQFAGLCAELAGPDADRWVELITLLDDNHPHHTDHHYLWLLGVRPSRQGRGHGRALLHAVLDDADRTGTPVYLEATAEDNVRLYERHGFRVTGELAAVGGPSLWAMWREPRSAAVHRG</sequence>
<reference evidence="2 3" key="1">
    <citation type="submission" date="2021-03" db="EMBL/GenBank/DDBJ databases">
        <title>Sequencing the genomes of 1000 actinobacteria strains.</title>
        <authorList>
            <person name="Klenk H.-P."/>
        </authorList>
    </citation>
    <scope>NUCLEOTIDE SEQUENCE [LARGE SCALE GENOMIC DNA]</scope>
    <source>
        <strain evidence="2 3">DSM 45256</strain>
    </source>
</reference>
<dbReference type="InterPro" id="IPR016181">
    <property type="entry name" value="Acyl_CoA_acyltransferase"/>
</dbReference>
<gene>
    <name evidence="2" type="ORF">JOF36_004156</name>
</gene>
<comment type="caution">
    <text evidence="2">The sequence shown here is derived from an EMBL/GenBank/DDBJ whole genome shotgun (WGS) entry which is preliminary data.</text>
</comment>
<dbReference type="InterPro" id="IPR000182">
    <property type="entry name" value="GNAT_dom"/>
</dbReference>
<feature type="domain" description="N-acetyltransferase" evidence="1">
    <location>
        <begin position="40"/>
        <end position="203"/>
    </location>
</feature>
<dbReference type="EMBL" id="JAGINU010000001">
    <property type="protein sequence ID" value="MBP2368460.1"/>
    <property type="molecule type" value="Genomic_DNA"/>
</dbReference>
<protein>
    <submittedName>
        <fullName evidence="2">Ribosomal protein S18 acetylase RimI-like enzyme</fullName>
    </submittedName>
</protein>
<dbReference type="PANTHER" id="PTHR42791:SF1">
    <property type="entry name" value="N-ACETYLTRANSFERASE DOMAIN-CONTAINING PROTEIN"/>
    <property type="match status" value="1"/>
</dbReference>
<evidence type="ECO:0000259" key="1">
    <source>
        <dbReference type="PROSITE" id="PS51186"/>
    </source>
</evidence>
<dbReference type="InterPro" id="IPR052523">
    <property type="entry name" value="Trichothecene_AcTrans"/>
</dbReference>
<keyword evidence="3" id="KW-1185">Reference proteome</keyword>
<dbReference type="Gene3D" id="3.40.630.30">
    <property type="match status" value="1"/>
</dbReference>